<evidence type="ECO:0000313" key="1">
    <source>
        <dbReference type="EMBL" id="GGA58872.1"/>
    </source>
</evidence>
<reference evidence="2" key="1">
    <citation type="journal article" date="2019" name="Int. J. Syst. Evol. Microbiol.">
        <title>The Global Catalogue of Microorganisms (GCM) 10K type strain sequencing project: providing services to taxonomists for standard genome sequencing and annotation.</title>
        <authorList>
            <consortium name="The Broad Institute Genomics Platform"/>
            <consortium name="The Broad Institute Genome Sequencing Center for Infectious Disease"/>
            <person name="Wu L."/>
            <person name="Ma J."/>
        </authorList>
    </citation>
    <scope>NUCLEOTIDE SEQUENCE [LARGE SCALE GENOMIC DNA]</scope>
    <source>
        <strain evidence="2">CGMCC 1.12404</strain>
    </source>
</reference>
<organism evidence="1 2">
    <name type="scientific">Kroppenstedtia guangzhouensis</name>
    <dbReference type="NCBI Taxonomy" id="1274356"/>
    <lineage>
        <taxon>Bacteria</taxon>
        <taxon>Bacillati</taxon>
        <taxon>Bacillota</taxon>
        <taxon>Bacilli</taxon>
        <taxon>Bacillales</taxon>
        <taxon>Thermoactinomycetaceae</taxon>
        <taxon>Kroppenstedtia</taxon>
    </lineage>
</organism>
<dbReference type="Proteomes" id="UP000617979">
    <property type="component" value="Unassembled WGS sequence"/>
</dbReference>
<name>A0ABQ1H4U9_9BACL</name>
<protein>
    <submittedName>
        <fullName evidence="1">Uncharacterized protein</fullName>
    </submittedName>
</protein>
<evidence type="ECO:0000313" key="2">
    <source>
        <dbReference type="Proteomes" id="UP000617979"/>
    </source>
</evidence>
<sequence length="56" mass="6555">MRGTIATLNVPRLLKGRLGRMDLQEREAEFDEILEAEIHEHLNGISREIFELEHDI</sequence>
<accession>A0ABQ1H4U9</accession>
<keyword evidence="2" id="KW-1185">Reference proteome</keyword>
<dbReference type="EMBL" id="BMEX01000036">
    <property type="protein sequence ID" value="GGA58872.1"/>
    <property type="molecule type" value="Genomic_DNA"/>
</dbReference>
<gene>
    <name evidence="1" type="ORF">GCM10007416_35040</name>
</gene>
<proteinExistence type="predicted"/>
<comment type="caution">
    <text evidence="1">The sequence shown here is derived from an EMBL/GenBank/DDBJ whole genome shotgun (WGS) entry which is preliminary data.</text>
</comment>